<name>A0A392TA23_9FABA</name>
<reference evidence="1 2" key="1">
    <citation type="journal article" date="2018" name="Front. Plant Sci.">
        <title>Red Clover (Trifolium pratense) and Zigzag Clover (T. medium) - A Picture of Genomic Similarities and Differences.</title>
        <authorList>
            <person name="Dluhosova J."/>
            <person name="Istvanek J."/>
            <person name="Nedelnik J."/>
            <person name="Repkova J."/>
        </authorList>
    </citation>
    <scope>NUCLEOTIDE SEQUENCE [LARGE SCALE GENOMIC DNA]</scope>
    <source>
        <strain evidence="2">cv. 10/8</strain>
        <tissue evidence="1">Leaf</tissue>
    </source>
</reference>
<accession>A0A392TA23</accession>
<dbReference type="EMBL" id="LXQA010538268">
    <property type="protein sequence ID" value="MCI57961.1"/>
    <property type="molecule type" value="Genomic_DNA"/>
</dbReference>
<evidence type="ECO:0000313" key="2">
    <source>
        <dbReference type="Proteomes" id="UP000265520"/>
    </source>
</evidence>
<evidence type="ECO:0000313" key="1">
    <source>
        <dbReference type="EMBL" id="MCI57961.1"/>
    </source>
</evidence>
<keyword evidence="2" id="KW-1185">Reference proteome</keyword>
<proteinExistence type="predicted"/>
<sequence length="79" mass="9366">MAPKRIHVVGSSSRPNRFVDGAKAEHYTLIKTKRIVQERIIDFPEISFLPEMQETTEQYRWMDFNTMIGDCNISWVEEF</sequence>
<dbReference type="AlphaFoldDB" id="A0A392TA23"/>
<feature type="non-terminal residue" evidence="1">
    <location>
        <position position="79"/>
    </location>
</feature>
<comment type="caution">
    <text evidence="1">The sequence shown here is derived from an EMBL/GenBank/DDBJ whole genome shotgun (WGS) entry which is preliminary data.</text>
</comment>
<protein>
    <submittedName>
        <fullName evidence="1">Uncharacterized protein</fullName>
    </submittedName>
</protein>
<organism evidence="1 2">
    <name type="scientific">Trifolium medium</name>
    <dbReference type="NCBI Taxonomy" id="97028"/>
    <lineage>
        <taxon>Eukaryota</taxon>
        <taxon>Viridiplantae</taxon>
        <taxon>Streptophyta</taxon>
        <taxon>Embryophyta</taxon>
        <taxon>Tracheophyta</taxon>
        <taxon>Spermatophyta</taxon>
        <taxon>Magnoliopsida</taxon>
        <taxon>eudicotyledons</taxon>
        <taxon>Gunneridae</taxon>
        <taxon>Pentapetalae</taxon>
        <taxon>rosids</taxon>
        <taxon>fabids</taxon>
        <taxon>Fabales</taxon>
        <taxon>Fabaceae</taxon>
        <taxon>Papilionoideae</taxon>
        <taxon>50 kb inversion clade</taxon>
        <taxon>NPAAA clade</taxon>
        <taxon>Hologalegina</taxon>
        <taxon>IRL clade</taxon>
        <taxon>Trifolieae</taxon>
        <taxon>Trifolium</taxon>
    </lineage>
</organism>
<dbReference type="Proteomes" id="UP000265520">
    <property type="component" value="Unassembled WGS sequence"/>
</dbReference>